<keyword evidence="3" id="KW-1185">Reference proteome</keyword>
<accession>A0A4Y2SEU3</accession>
<protein>
    <submittedName>
        <fullName evidence="2">Uncharacterized protein</fullName>
    </submittedName>
</protein>
<dbReference type="EMBL" id="BGPR01021451">
    <property type="protein sequence ID" value="GBN86758.1"/>
    <property type="molecule type" value="Genomic_DNA"/>
</dbReference>
<evidence type="ECO:0000313" key="2">
    <source>
        <dbReference type="EMBL" id="GBN86758.1"/>
    </source>
</evidence>
<proteinExistence type="predicted"/>
<dbReference type="Proteomes" id="UP000499080">
    <property type="component" value="Unassembled WGS sequence"/>
</dbReference>
<keyword evidence="1" id="KW-0472">Membrane</keyword>
<feature type="transmembrane region" description="Helical" evidence="1">
    <location>
        <begin position="12"/>
        <end position="32"/>
    </location>
</feature>
<keyword evidence="1" id="KW-0812">Transmembrane</keyword>
<sequence>MVKSVRRTDESLSFSAFVTVLINMFEIFWSGYQTAFNSQTQKHLLVPLCVVLHSLSLHLLIMIAALSANEVSSKVKHFVQLMQLRNTSNEATLGLDMTESLIEEGSFTLWKIHLLTTAFIVLGHC</sequence>
<reference evidence="2 3" key="1">
    <citation type="journal article" date="2019" name="Sci. Rep.">
        <title>Orb-weaving spider Araneus ventricosus genome elucidates the spidroin gene catalogue.</title>
        <authorList>
            <person name="Kono N."/>
            <person name="Nakamura H."/>
            <person name="Ohtoshi R."/>
            <person name="Moran D.A.P."/>
            <person name="Shinohara A."/>
            <person name="Yoshida Y."/>
            <person name="Fujiwara M."/>
            <person name="Mori M."/>
            <person name="Tomita M."/>
            <person name="Arakawa K."/>
        </authorList>
    </citation>
    <scope>NUCLEOTIDE SEQUENCE [LARGE SCALE GENOMIC DNA]</scope>
</reference>
<dbReference type="AlphaFoldDB" id="A0A4Y2SEU3"/>
<organism evidence="2 3">
    <name type="scientific">Araneus ventricosus</name>
    <name type="common">Orbweaver spider</name>
    <name type="synonym">Epeira ventricosa</name>
    <dbReference type="NCBI Taxonomy" id="182803"/>
    <lineage>
        <taxon>Eukaryota</taxon>
        <taxon>Metazoa</taxon>
        <taxon>Ecdysozoa</taxon>
        <taxon>Arthropoda</taxon>
        <taxon>Chelicerata</taxon>
        <taxon>Arachnida</taxon>
        <taxon>Araneae</taxon>
        <taxon>Araneomorphae</taxon>
        <taxon>Entelegynae</taxon>
        <taxon>Araneoidea</taxon>
        <taxon>Araneidae</taxon>
        <taxon>Araneus</taxon>
    </lineage>
</organism>
<evidence type="ECO:0000256" key="1">
    <source>
        <dbReference type="SAM" id="Phobius"/>
    </source>
</evidence>
<gene>
    <name evidence="2" type="ORF">AVEN_7434_1</name>
</gene>
<name>A0A4Y2SEU3_ARAVE</name>
<feature type="transmembrane region" description="Helical" evidence="1">
    <location>
        <begin position="44"/>
        <end position="66"/>
    </location>
</feature>
<comment type="caution">
    <text evidence="2">The sequence shown here is derived from an EMBL/GenBank/DDBJ whole genome shotgun (WGS) entry which is preliminary data.</text>
</comment>
<evidence type="ECO:0000313" key="3">
    <source>
        <dbReference type="Proteomes" id="UP000499080"/>
    </source>
</evidence>
<keyword evidence="1" id="KW-1133">Transmembrane helix</keyword>